<evidence type="ECO:0000259" key="10">
    <source>
        <dbReference type="Pfam" id="PF01979"/>
    </source>
</evidence>
<keyword evidence="12" id="KW-1185">Reference proteome</keyword>
<comment type="caution">
    <text evidence="11">The sequence shown here is derived from an EMBL/GenBank/DDBJ whole genome shotgun (WGS) entry which is preliminary data.</text>
</comment>
<dbReference type="GO" id="GO:0004038">
    <property type="term" value="F:allantoinase activity"/>
    <property type="evidence" value="ECO:0007669"/>
    <property type="project" value="UniProtKB-EC"/>
</dbReference>
<name>A0A7C8FS54_9MICO</name>
<feature type="domain" description="Amidohydrolase-related" evidence="10">
    <location>
        <begin position="70"/>
        <end position="447"/>
    </location>
</feature>
<reference evidence="11 12" key="1">
    <citation type="submission" date="2019-09" db="EMBL/GenBank/DDBJ databases">
        <title>Phylogeny of genus Pseudoclavibacter and closely related genus.</title>
        <authorList>
            <person name="Li Y."/>
        </authorList>
    </citation>
    <scope>NUCLEOTIDE SEQUENCE [LARGE SCALE GENOMIC DNA]</scope>
    <source>
        <strain evidence="11 12">JCM 16921</strain>
    </source>
</reference>
<dbReference type="EMBL" id="WBKA01000001">
    <property type="protein sequence ID" value="KAB1633755.1"/>
    <property type="molecule type" value="Genomic_DNA"/>
</dbReference>
<dbReference type="SUPFAM" id="SSF51338">
    <property type="entry name" value="Composite domain of metallo-dependent hydrolases"/>
    <property type="match status" value="1"/>
</dbReference>
<evidence type="ECO:0000256" key="7">
    <source>
        <dbReference type="ARBA" id="ARBA00022801"/>
    </source>
</evidence>
<protein>
    <recommendedName>
        <fullName evidence="5">allantoinase</fullName>
        <ecNumber evidence="5">3.5.2.5</ecNumber>
    </recommendedName>
</protein>
<evidence type="ECO:0000256" key="5">
    <source>
        <dbReference type="ARBA" id="ARBA00012863"/>
    </source>
</evidence>
<dbReference type="InterPro" id="IPR050138">
    <property type="entry name" value="DHOase/Allantoinase_Hydrolase"/>
</dbReference>
<dbReference type="InterPro" id="IPR032466">
    <property type="entry name" value="Metal_Hydrolase"/>
</dbReference>
<sequence>MSSTPRQPDQTPSRQSRPPRTVAAELALVDGVLQPAIVTLDRGRIVAVAARPLSAADRRDADLLVAAPRVLLPALVDTHVHVNEPGRTEWEGFDTATAAAAAGGVGTILDMPLNSIPVTTTVRALQVKRAVAVSQTHVNVGFWGGAVPDNLGAGQLARLWEAGVYGFKCFTSPSGVDEFPALDDDQLLRAAAETAELDAPLIVHAEDPDLLAPQRAESTVYADFLASRPDAAETSAVTRVIDAARRTGARVHILHVSSARLLPLIAQARGEGVRITAETCPHYLTLAAEEIPDGATQYKCCPPIRDERNREALWQGLLDGTIDCVVSDHSPATARLKLGADGDWARAWGGIASLQTGLAAMWTSARGMGIPLERVAAWMGEAPARLFGLAGRGVIAVGAAADLAVFDPEAELPVDAAEMQYRNPVTAWDGRTLTGQVDATIVGGRLVWTAEGGVDRGVIRPLLRRGAGVHTVESCA</sequence>
<proteinExistence type="inferred from homology"/>
<dbReference type="InterPro" id="IPR006680">
    <property type="entry name" value="Amidohydro-rel"/>
</dbReference>
<dbReference type="GO" id="GO:0006145">
    <property type="term" value="P:purine nucleobase catabolic process"/>
    <property type="evidence" value="ECO:0007669"/>
    <property type="project" value="TreeGrafter"/>
</dbReference>
<comment type="pathway">
    <text evidence="2">Nitrogen metabolism; (S)-allantoin degradation; allantoate from (S)-allantoin: step 1/1.</text>
</comment>
<organism evidence="11 12">
    <name type="scientific">Pseudoclavibacter caeni</name>
    <dbReference type="NCBI Taxonomy" id="908846"/>
    <lineage>
        <taxon>Bacteria</taxon>
        <taxon>Bacillati</taxon>
        <taxon>Actinomycetota</taxon>
        <taxon>Actinomycetes</taxon>
        <taxon>Micrococcales</taxon>
        <taxon>Microbacteriaceae</taxon>
        <taxon>Pseudoclavibacter</taxon>
    </lineage>
</organism>
<evidence type="ECO:0000256" key="9">
    <source>
        <dbReference type="SAM" id="MobiDB-lite"/>
    </source>
</evidence>
<keyword evidence="6" id="KW-0479">Metal-binding</keyword>
<dbReference type="Pfam" id="PF01979">
    <property type="entry name" value="Amidohydro_1"/>
    <property type="match status" value="1"/>
</dbReference>
<dbReference type="InterPro" id="IPR017593">
    <property type="entry name" value="Allantoinase"/>
</dbReference>
<dbReference type="PANTHER" id="PTHR43668">
    <property type="entry name" value="ALLANTOINASE"/>
    <property type="match status" value="1"/>
</dbReference>
<comment type="cofactor">
    <cofactor evidence="1">
        <name>Zn(2+)</name>
        <dbReference type="ChEBI" id="CHEBI:29105"/>
    </cofactor>
</comment>
<dbReference type="SUPFAM" id="SSF51556">
    <property type="entry name" value="Metallo-dependent hydrolases"/>
    <property type="match status" value="1"/>
</dbReference>
<dbReference type="GO" id="GO:0005737">
    <property type="term" value="C:cytoplasm"/>
    <property type="evidence" value="ECO:0007669"/>
    <property type="project" value="TreeGrafter"/>
</dbReference>
<dbReference type="GO" id="GO:0008270">
    <property type="term" value="F:zinc ion binding"/>
    <property type="evidence" value="ECO:0007669"/>
    <property type="project" value="InterPro"/>
</dbReference>
<dbReference type="Gene3D" id="3.20.20.140">
    <property type="entry name" value="Metal-dependent hydrolases"/>
    <property type="match status" value="1"/>
</dbReference>
<dbReference type="GO" id="GO:0000256">
    <property type="term" value="P:allantoin catabolic process"/>
    <property type="evidence" value="ECO:0007669"/>
    <property type="project" value="InterPro"/>
</dbReference>
<evidence type="ECO:0000256" key="4">
    <source>
        <dbReference type="ARBA" id="ARBA00011881"/>
    </source>
</evidence>
<dbReference type="RefSeq" id="WP_158035592.1">
    <property type="nucleotide sequence ID" value="NZ_BAAAZV010000018.1"/>
</dbReference>
<dbReference type="InterPro" id="IPR011059">
    <property type="entry name" value="Metal-dep_hydrolase_composite"/>
</dbReference>
<dbReference type="EC" id="3.5.2.5" evidence="5"/>
<evidence type="ECO:0000256" key="1">
    <source>
        <dbReference type="ARBA" id="ARBA00001947"/>
    </source>
</evidence>
<dbReference type="GO" id="GO:0050897">
    <property type="term" value="F:cobalt ion binding"/>
    <property type="evidence" value="ECO:0007669"/>
    <property type="project" value="InterPro"/>
</dbReference>
<dbReference type="Proteomes" id="UP000481339">
    <property type="component" value="Unassembled WGS sequence"/>
</dbReference>
<keyword evidence="7 11" id="KW-0378">Hydrolase</keyword>
<dbReference type="OrthoDB" id="9803027at2"/>
<dbReference type="NCBIfam" id="TIGR03178">
    <property type="entry name" value="allantoinase"/>
    <property type="match status" value="1"/>
</dbReference>
<evidence type="ECO:0000313" key="11">
    <source>
        <dbReference type="EMBL" id="KAB1633755.1"/>
    </source>
</evidence>
<dbReference type="AlphaFoldDB" id="A0A7C8FS54"/>
<dbReference type="PANTHER" id="PTHR43668:SF2">
    <property type="entry name" value="ALLANTOINASE"/>
    <property type="match status" value="1"/>
</dbReference>
<evidence type="ECO:0000256" key="3">
    <source>
        <dbReference type="ARBA" id="ARBA00010368"/>
    </source>
</evidence>
<feature type="region of interest" description="Disordered" evidence="9">
    <location>
        <begin position="1"/>
        <end position="20"/>
    </location>
</feature>
<comment type="similarity">
    <text evidence="3">Belongs to the metallo-dependent hydrolases superfamily. Allantoinase family.</text>
</comment>
<comment type="subunit">
    <text evidence="4">Homotetramer.</text>
</comment>
<evidence type="ECO:0000256" key="6">
    <source>
        <dbReference type="ARBA" id="ARBA00022723"/>
    </source>
</evidence>
<keyword evidence="8" id="KW-0862">Zinc</keyword>
<gene>
    <name evidence="11" type="primary">allB</name>
    <name evidence="11" type="ORF">F8O02_02225</name>
</gene>
<evidence type="ECO:0000313" key="12">
    <source>
        <dbReference type="Proteomes" id="UP000481339"/>
    </source>
</evidence>
<accession>A0A7C8FS54</accession>
<feature type="compositionally biased region" description="Polar residues" evidence="9">
    <location>
        <begin position="1"/>
        <end position="18"/>
    </location>
</feature>
<evidence type="ECO:0000256" key="2">
    <source>
        <dbReference type="ARBA" id="ARBA00004968"/>
    </source>
</evidence>
<evidence type="ECO:0000256" key="8">
    <source>
        <dbReference type="ARBA" id="ARBA00022833"/>
    </source>
</evidence>